<evidence type="ECO:0000313" key="2">
    <source>
        <dbReference type="EMBL" id="DAF92005.1"/>
    </source>
</evidence>
<accession>A0A8S5UBY9</accession>
<evidence type="ECO:0000256" key="1">
    <source>
        <dbReference type="SAM" id="MobiDB-lite"/>
    </source>
</evidence>
<feature type="compositionally biased region" description="Polar residues" evidence="1">
    <location>
        <begin position="11"/>
        <end position="22"/>
    </location>
</feature>
<proteinExistence type="predicted"/>
<reference evidence="2" key="1">
    <citation type="journal article" date="2021" name="Proc. Natl. Acad. Sci. U.S.A.">
        <title>A Catalog of Tens of Thousands of Viruses from Human Metagenomes Reveals Hidden Associations with Chronic Diseases.</title>
        <authorList>
            <person name="Tisza M.J."/>
            <person name="Buck C.B."/>
        </authorList>
    </citation>
    <scope>NUCLEOTIDE SEQUENCE</scope>
    <source>
        <strain evidence="2">CtZkC8</strain>
    </source>
</reference>
<feature type="region of interest" description="Disordered" evidence="1">
    <location>
        <begin position="1"/>
        <end position="31"/>
    </location>
</feature>
<organism evidence="2">
    <name type="scientific">Podoviridae sp. ctZkC8</name>
    <dbReference type="NCBI Taxonomy" id="2825259"/>
    <lineage>
        <taxon>Viruses</taxon>
        <taxon>Duplodnaviria</taxon>
        <taxon>Heunggongvirae</taxon>
        <taxon>Uroviricota</taxon>
        <taxon>Caudoviricetes</taxon>
    </lineage>
</organism>
<dbReference type="EMBL" id="BK016062">
    <property type="protein sequence ID" value="DAF92005.1"/>
    <property type="molecule type" value="Genomic_DNA"/>
</dbReference>
<protein>
    <submittedName>
        <fullName evidence="2">Uncharacterized protein</fullName>
    </submittedName>
</protein>
<name>A0A8S5UBY9_9CAUD</name>
<sequence length="31" mass="3687">MDNSVHKDQYYTPSGFLTTNRLNIDPPYNRE</sequence>